<protein>
    <submittedName>
        <fullName evidence="1">Uncharacterized protein</fullName>
    </submittedName>
</protein>
<gene>
    <name evidence="1" type="ORF">PSTEL_10500</name>
</gene>
<accession>A0A089LPL6</accession>
<organism evidence="1 2">
    <name type="scientific">Paenibacillus stellifer</name>
    <dbReference type="NCBI Taxonomy" id="169760"/>
    <lineage>
        <taxon>Bacteria</taxon>
        <taxon>Bacillati</taxon>
        <taxon>Bacillota</taxon>
        <taxon>Bacilli</taxon>
        <taxon>Bacillales</taxon>
        <taxon>Paenibacillaceae</taxon>
        <taxon>Paenibacillus</taxon>
    </lineage>
</organism>
<dbReference type="AlphaFoldDB" id="A0A089LPL6"/>
<sequence length="73" mass="8361">MLGREETRQVIGMILPQGAGVSILPLFKGRWLYYVRAIFAVFSESPLTFFLAENILSLKTSLPMIQMRNNQRT</sequence>
<evidence type="ECO:0000313" key="1">
    <source>
        <dbReference type="EMBL" id="AIQ63451.1"/>
    </source>
</evidence>
<dbReference type="HOGENOM" id="CLU_2701354_0_0_9"/>
<dbReference type="KEGG" id="pste:PSTEL_10500"/>
<name>A0A089LPL6_9BACL</name>
<dbReference type="EMBL" id="CP009286">
    <property type="protein sequence ID" value="AIQ63451.1"/>
    <property type="molecule type" value="Genomic_DNA"/>
</dbReference>
<dbReference type="Proteomes" id="UP000029507">
    <property type="component" value="Chromosome"/>
</dbReference>
<dbReference type="STRING" id="169760.PSTEL_10500"/>
<proteinExistence type="predicted"/>
<reference evidence="1 2" key="1">
    <citation type="submission" date="2014-08" db="EMBL/GenBank/DDBJ databases">
        <title>Comparative genomics of the Paenibacillus odorifer group.</title>
        <authorList>
            <person name="den Bakker H.C."/>
            <person name="Tsai Y.-C."/>
            <person name="Martin N."/>
            <person name="Korlach J."/>
            <person name="Wiedmann M."/>
        </authorList>
    </citation>
    <scope>NUCLEOTIDE SEQUENCE [LARGE SCALE GENOMIC DNA]</scope>
    <source>
        <strain evidence="1 2">DSM 14472</strain>
    </source>
</reference>
<keyword evidence="2" id="KW-1185">Reference proteome</keyword>
<evidence type="ECO:0000313" key="2">
    <source>
        <dbReference type="Proteomes" id="UP000029507"/>
    </source>
</evidence>